<feature type="transmembrane region" description="Helical" evidence="7">
    <location>
        <begin position="274"/>
        <end position="296"/>
    </location>
</feature>
<name>A0A1C4UL08_9ACTN</name>
<evidence type="ECO:0000256" key="6">
    <source>
        <dbReference type="ARBA" id="ARBA00023136"/>
    </source>
</evidence>
<keyword evidence="2" id="KW-0813">Transport</keyword>
<feature type="transmembrane region" description="Helical" evidence="7">
    <location>
        <begin position="46"/>
        <end position="68"/>
    </location>
</feature>
<dbReference type="EMBL" id="LT607412">
    <property type="protein sequence ID" value="SCE72345.1"/>
    <property type="molecule type" value="Genomic_DNA"/>
</dbReference>
<dbReference type="Proteomes" id="UP000198243">
    <property type="component" value="Chromosome I"/>
</dbReference>
<dbReference type="Gene3D" id="1.20.1250.20">
    <property type="entry name" value="MFS general substrate transporter like domains"/>
    <property type="match status" value="1"/>
</dbReference>
<feature type="transmembrane region" description="Helical" evidence="7">
    <location>
        <begin position="336"/>
        <end position="360"/>
    </location>
</feature>
<organism evidence="9 10">
    <name type="scientific">Micromonospora coriariae</name>
    <dbReference type="NCBI Taxonomy" id="285665"/>
    <lineage>
        <taxon>Bacteria</taxon>
        <taxon>Bacillati</taxon>
        <taxon>Actinomycetota</taxon>
        <taxon>Actinomycetes</taxon>
        <taxon>Micromonosporales</taxon>
        <taxon>Micromonosporaceae</taxon>
        <taxon>Micromonospora</taxon>
    </lineage>
</organism>
<evidence type="ECO:0000313" key="10">
    <source>
        <dbReference type="Proteomes" id="UP000198243"/>
    </source>
</evidence>
<dbReference type="PANTHER" id="PTHR23517:SF13">
    <property type="entry name" value="MAJOR FACILITATOR SUPERFAMILY MFS_1"/>
    <property type="match status" value="1"/>
</dbReference>
<evidence type="ECO:0000259" key="8">
    <source>
        <dbReference type="PROSITE" id="PS50850"/>
    </source>
</evidence>
<evidence type="ECO:0000256" key="3">
    <source>
        <dbReference type="ARBA" id="ARBA00022475"/>
    </source>
</evidence>
<evidence type="ECO:0000256" key="7">
    <source>
        <dbReference type="SAM" id="Phobius"/>
    </source>
</evidence>
<dbReference type="GO" id="GO:0005886">
    <property type="term" value="C:plasma membrane"/>
    <property type="evidence" value="ECO:0007669"/>
    <property type="project" value="UniProtKB-SubCell"/>
</dbReference>
<feature type="domain" description="Major facilitator superfamily (MFS) profile" evidence="8">
    <location>
        <begin position="13"/>
        <end position="396"/>
    </location>
</feature>
<evidence type="ECO:0000256" key="2">
    <source>
        <dbReference type="ARBA" id="ARBA00022448"/>
    </source>
</evidence>
<keyword evidence="4 7" id="KW-0812">Transmembrane</keyword>
<dbReference type="GO" id="GO:0022857">
    <property type="term" value="F:transmembrane transporter activity"/>
    <property type="evidence" value="ECO:0007669"/>
    <property type="project" value="InterPro"/>
</dbReference>
<accession>A0A1C4UL08</accession>
<dbReference type="PANTHER" id="PTHR23517">
    <property type="entry name" value="RESISTANCE PROTEIN MDTM, PUTATIVE-RELATED-RELATED"/>
    <property type="match status" value="1"/>
</dbReference>
<proteinExistence type="predicted"/>
<keyword evidence="10" id="KW-1185">Reference proteome</keyword>
<protein>
    <submittedName>
        <fullName evidence="9">Predicted arabinose efflux permease, MFS family</fullName>
    </submittedName>
</protein>
<feature type="transmembrane region" description="Helical" evidence="7">
    <location>
        <begin position="246"/>
        <end position="267"/>
    </location>
</feature>
<gene>
    <name evidence="9" type="ORF">GA0070607_0800</name>
</gene>
<evidence type="ECO:0000256" key="5">
    <source>
        <dbReference type="ARBA" id="ARBA00022989"/>
    </source>
</evidence>
<keyword evidence="3" id="KW-1003">Cell membrane</keyword>
<feature type="transmembrane region" description="Helical" evidence="7">
    <location>
        <begin position="302"/>
        <end position="324"/>
    </location>
</feature>
<dbReference type="PROSITE" id="PS50850">
    <property type="entry name" value="MFS"/>
    <property type="match status" value="1"/>
</dbReference>
<dbReference type="InterPro" id="IPR036259">
    <property type="entry name" value="MFS_trans_sf"/>
</dbReference>
<keyword evidence="6 7" id="KW-0472">Membrane</keyword>
<evidence type="ECO:0000256" key="4">
    <source>
        <dbReference type="ARBA" id="ARBA00022692"/>
    </source>
</evidence>
<feature type="transmembrane region" description="Helical" evidence="7">
    <location>
        <begin position="213"/>
        <end position="234"/>
    </location>
</feature>
<feature type="transmembrane region" description="Helical" evidence="7">
    <location>
        <begin position="139"/>
        <end position="160"/>
    </location>
</feature>
<keyword evidence="5 7" id="KW-1133">Transmembrane helix</keyword>
<sequence length="396" mass="40874">MSIAGRARLSPRVSLVLLASILVSFLAASAAPTPLYGIYQERWHFSPATTTVVFAVYALAVLASLLTFGKLSDHVGRRPVLAVAIAVQMVSLVVFVFANGVPALLAARLVQGLATGAATGAIGAAMLDIDRARGTLANSIAPGIGTGSGALLSALLIQFLPAPTRLVYVVLLVILLIQAVGLALMPETVTRMAGARQSLRPDIKLPRSVREPVLVAVPVLFAVWALAGFFGALGPALVRALMNTSIVVGGLVLFVFALFGSIAVLLMRNTAARTVILIGIAALILGMVVTLVAVMAESVPGFFVGLALGGVGFGGGFQGSLKTIMPLVEAHERSSVLSLLYLVCYVGFGLPTVIAGFLVVYAGGVPRTADEYSIAVILLALVALLGVRRATRMSPG</sequence>
<evidence type="ECO:0000313" key="9">
    <source>
        <dbReference type="EMBL" id="SCE72345.1"/>
    </source>
</evidence>
<evidence type="ECO:0000256" key="1">
    <source>
        <dbReference type="ARBA" id="ARBA00004651"/>
    </source>
</evidence>
<feature type="transmembrane region" description="Helical" evidence="7">
    <location>
        <begin position="104"/>
        <end position="127"/>
    </location>
</feature>
<dbReference type="RefSeq" id="WP_172898976.1">
    <property type="nucleotide sequence ID" value="NZ_LT607412.1"/>
</dbReference>
<dbReference type="InterPro" id="IPR050171">
    <property type="entry name" value="MFS_Transporters"/>
</dbReference>
<feature type="transmembrane region" description="Helical" evidence="7">
    <location>
        <begin position="80"/>
        <end position="98"/>
    </location>
</feature>
<dbReference type="Pfam" id="PF07690">
    <property type="entry name" value="MFS_1"/>
    <property type="match status" value="1"/>
</dbReference>
<reference evidence="10" key="1">
    <citation type="submission" date="2016-06" db="EMBL/GenBank/DDBJ databases">
        <authorList>
            <person name="Varghese N."/>
            <person name="Submissions Spin"/>
        </authorList>
    </citation>
    <scope>NUCLEOTIDE SEQUENCE [LARGE SCALE GENOMIC DNA]</scope>
    <source>
        <strain evidence="10">DSM 44875</strain>
    </source>
</reference>
<dbReference type="AlphaFoldDB" id="A0A1C4UL08"/>
<dbReference type="InterPro" id="IPR011701">
    <property type="entry name" value="MFS"/>
</dbReference>
<feature type="transmembrane region" description="Helical" evidence="7">
    <location>
        <begin position="372"/>
        <end position="391"/>
    </location>
</feature>
<comment type="subcellular location">
    <subcellularLocation>
        <location evidence="1">Cell membrane</location>
        <topology evidence="1">Multi-pass membrane protein</topology>
    </subcellularLocation>
</comment>
<dbReference type="SUPFAM" id="SSF103473">
    <property type="entry name" value="MFS general substrate transporter"/>
    <property type="match status" value="1"/>
</dbReference>
<dbReference type="InterPro" id="IPR020846">
    <property type="entry name" value="MFS_dom"/>
</dbReference>
<feature type="transmembrane region" description="Helical" evidence="7">
    <location>
        <begin position="166"/>
        <end position="185"/>
    </location>
</feature>